<dbReference type="AlphaFoldDB" id="A0A6F9DGN7"/>
<dbReference type="Pfam" id="PF17779">
    <property type="entry name" value="WHD_NOD2"/>
    <property type="match status" value="1"/>
</dbReference>
<dbReference type="InterPro" id="IPR032675">
    <property type="entry name" value="LRR_dom_sf"/>
</dbReference>
<feature type="domain" description="NOD1/2 winged helix" evidence="6">
    <location>
        <begin position="83"/>
        <end position="120"/>
    </location>
</feature>
<accession>A0A6F9DGN7</accession>
<dbReference type="InterPro" id="IPR041075">
    <property type="entry name" value="NOD1/2_WH"/>
</dbReference>
<protein>
    <submittedName>
        <fullName evidence="7">Uncharacterized protein LOC100175027</fullName>
    </submittedName>
</protein>
<keyword evidence="5" id="KW-0067">ATP-binding</keyword>
<gene>
    <name evidence="7" type="primary">LOC100175027-003</name>
</gene>
<dbReference type="InterPro" id="IPR050637">
    <property type="entry name" value="NLRP_innate_immun_reg"/>
</dbReference>
<keyword evidence="2" id="KW-0963">Cytoplasm</keyword>
<keyword evidence="3" id="KW-0677">Repeat</keyword>
<sequence length="369" mass="41995">MTKLFHAFAGDKAEELWNKLDIKAPQLTELCHSPLLLQFIVLATLHGDVNQINTITKVLKGVLDQLQCCVHAKGHSLDEIKEALGRMAYNGLALQNVVFTTGDLEKEGLNDVKVQDFVIKGAQHSWFPVQKLFEGNMIFYFMHQMLQEIFAAIYICMFMPDSVFNQIVHQVVNEGRWSMVRRFMCGILLGNGQRNKKSERFFNELVQSMNKDVRGFELVDLLVDFQECSNDVKDSLAKFLTDKLIFYPIPISVSAVHALAEMLPRFNHPVERLFLAFCDLNSDSIKLICEGIDKMKYMLGILDLSGNDIGLDEIRNISSCLNKVKELRVRGCGITKRGRQLLEEDIKNLNHSPQIKGDFDSDDETSDEN</sequence>
<name>A0A6F9DGN7_9ASCI</name>
<dbReference type="GO" id="GO:0005737">
    <property type="term" value="C:cytoplasm"/>
    <property type="evidence" value="ECO:0007669"/>
    <property type="project" value="UniProtKB-SubCell"/>
</dbReference>
<dbReference type="EMBL" id="LR786338">
    <property type="protein sequence ID" value="CAB3260256.1"/>
    <property type="molecule type" value="mRNA"/>
</dbReference>
<dbReference type="PANTHER" id="PTHR45690:SF19">
    <property type="entry name" value="NACHT, LRR AND PYD DOMAINS-CONTAINING PROTEIN 3"/>
    <property type="match status" value="1"/>
</dbReference>
<evidence type="ECO:0000256" key="1">
    <source>
        <dbReference type="ARBA" id="ARBA00004496"/>
    </source>
</evidence>
<organism evidence="7">
    <name type="scientific">Phallusia mammillata</name>
    <dbReference type="NCBI Taxonomy" id="59560"/>
    <lineage>
        <taxon>Eukaryota</taxon>
        <taxon>Metazoa</taxon>
        <taxon>Chordata</taxon>
        <taxon>Tunicata</taxon>
        <taxon>Ascidiacea</taxon>
        <taxon>Phlebobranchia</taxon>
        <taxon>Ascidiidae</taxon>
        <taxon>Phallusia</taxon>
    </lineage>
</organism>
<evidence type="ECO:0000259" key="6">
    <source>
        <dbReference type="Pfam" id="PF17779"/>
    </source>
</evidence>
<proteinExistence type="evidence at transcript level"/>
<reference evidence="7" key="1">
    <citation type="submission" date="2020-04" db="EMBL/GenBank/DDBJ databases">
        <authorList>
            <person name="Neveu A P."/>
        </authorList>
    </citation>
    <scope>NUCLEOTIDE SEQUENCE</scope>
    <source>
        <tissue evidence="7">Whole embryo</tissue>
    </source>
</reference>
<dbReference type="PANTHER" id="PTHR45690">
    <property type="entry name" value="NACHT, LRR AND PYD DOMAINS-CONTAINING PROTEIN 12"/>
    <property type="match status" value="1"/>
</dbReference>
<evidence type="ECO:0000256" key="3">
    <source>
        <dbReference type="ARBA" id="ARBA00022737"/>
    </source>
</evidence>
<keyword evidence="4" id="KW-0547">Nucleotide-binding</keyword>
<evidence type="ECO:0000256" key="5">
    <source>
        <dbReference type="ARBA" id="ARBA00022840"/>
    </source>
</evidence>
<comment type="subcellular location">
    <subcellularLocation>
        <location evidence="1">Cytoplasm</location>
    </subcellularLocation>
</comment>
<evidence type="ECO:0000313" key="7">
    <source>
        <dbReference type="EMBL" id="CAB3260256.1"/>
    </source>
</evidence>
<evidence type="ECO:0000256" key="4">
    <source>
        <dbReference type="ARBA" id="ARBA00022741"/>
    </source>
</evidence>
<dbReference type="Gene3D" id="3.80.10.10">
    <property type="entry name" value="Ribonuclease Inhibitor"/>
    <property type="match status" value="1"/>
</dbReference>
<dbReference type="SUPFAM" id="SSF52047">
    <property type="entry name" value="RNI-like"/>
    <property type="match status" value="1"/>
</dbReference>
<dbReference type="GO" id="GO:0005524">
    <property type="term" value="F:ATP binding"/>
    <property type="evidence" value="ECO:0007669"/>
    <property type="project" value="UniProtKB-KW"/>
</dbReference>
<evidence type="ECO:0000256" key="2">
    <source>
        <dbReference type="ARBA" id="ARBA00022490"/>
    </source>
</evidence>